<organism evidence="3 4">
    <name type="scientific">Didymella glomerata</name>
    <dbReference type="NCBI Taxonomy" id="749621"/>
    <lineage>
        <taxon>Eukaryota</taxon>
        <taxon>Fungi</taxon>
        <taxon>Dikarya</taxon>
        <taxon>Ascomycota</taxon>
        <taxon>Pezizomycotina</taxon>
        <taxon>Dothideomycetes</taxon>
        <taxon>Pleosporomycetidae</taxon>
        <taxon>Pleosporales</taxon>
        <taxon>Pleosporineae</taxon>
        <taxon>Didymellaceae</taxon>
        <taxon>Didymella</taxon>
    </lineage>
</organism>
<feature type="compositionally biased region" description="Low complexity" evidence="1">
    <location>
        <begin position="730"/>
        <end position="750"/>
    </location>
</feature>
<sequence>MHSTFVLSLFATAVSAQLSTIEKHVGSLTLSSSFEPVKESYWTGYPHHRRTPFAVSPDGKSAYLAYLDASETGVHVQQVNPSTFAAVGDAVTVSAGKEAGGLVAHNDGFALLTNEAMPSGTSNAPPESTPVAVLYRYTSGKETFKTWLGGPSNAGDMGMLASPDMNGDLAYSEASGMYGAYFVVTAYSGSAQGHFGDAIQYVNDNGTLEQIQGASSSWGCSHNTGIAFEASDSVPFASICSEDQGAIWLNTGATGMDKSGVKISNENVTNGAGNEAMGGMSGSYSGLARFQDSDSYIFSWVSRGAKDLTTNDWMGAGYTHSVNRTVNRNVAIATMSDKKTLTGKQATSELVADGDSQINWITTGSADCSNAHVATFDKTSALVTWEEIAEPTCDFVAMGCKGAYTGSYFQLVTDGKKIGEPVKATDVYVAGDMVTMADGRVCWPYVDMKWTLDGPVQNAASVKQISFACMSNGGNSSTPSASASAAPASSTPAATSAAAVKTSSVAAKLSSVAEKAESAGYGSQPETSAAAQVPIDSTLPTFEFLTSGATITPPSTSIPATLLPSIMYTTEFSASIPTEISSQVPPTNPVEYTSAVSASIPTEVPSQVAPTNPVEYTSEVSASIPTEVPTQIPGISIGLPGISIGFSIGIDQPNPSATFDLPASESFNPTNAPAFTESTDIPNPTIGPASSTTPCSSEITATPAPEAPVETPEASEVPATSTPCTEEGEAPVTTPAPVETPEASEVPAASTPCTEENEAPVSTPAAIETPTPTPQVPSGAETPCSEELEATATGADAQAPTFTPLPTEASVPYPTGTDVPSRNSGRPFPTGQWHHGGRPGFGWGRPHPTGWKPWHGRPRPVGSFSPRPSASTQPEKYDFGLGKASSTPCTLETRVRPTATDAAH</sequence>
<dbReference type="EMBL" id="JAPEUV010000087">
    <property type="protein sequence ID" value="KAJ4333838.1"/>
    <property type="molecule type" value="Genomic_DNA"/>
</dbReference>
<reference evidence="3" key="1">
    <citation type="submission" date="2022-10" db="EMBL/GenBank/DDBJ databases">
        <title>Tapping the CABI collections for fungal endophytes: first genome assemblies for Collariella, Neodidymelliopsis, Ascochyta clinopodiicola, Didymella pomorum, Didymosphaeria variabile, Neocosmospora piperis and Neocucurbitaria cava.</title>
        <authorList>
            <person name="Hill R."/>
        </authorList>
    </citation>
    <scope>NUCLEOTIDE SEQUENCE</scope>
    <source>
        <strain evidence="3">IMI 360193</strain>
    </source>
</reference>
<name>A0A9W9BY43_9PLEO</name>
<evidence type="ECO:0000313" key="4">
    <source>
        <dbReference type="Proteomes" id="UP001140562"/>
    </source>
</evidence>
<feature type="region of interest" description="Disordered" evidence="1">
    <location>
        <begin position="687"/>
        <end position="904"/>
    </location>
</feature>
<proteinExistence type="predicted"/>
<protein>
    <submittedName>
        <fullName evidence="3">Uncharacterized protein</fullName>
    </submittedName>
</protein>
<evidence type="ECO:0000256" key="1">
    <source>
        <dbReference type="SAM" id="MobiDB-lite"/>
    </source>
</evidence>
<evidence type="ECO:0000313" key="3">
    <source>
        <dbReference type="EMBL" id="KAJ4333838.1"/>
    </source>
</evidence>
<feature type="compositionally biased region" description="Low complexity" evidence="1">
    <location>
        <begin position="697"/>
        <end position="719"/>
    </location>
</feature>
<accession>A0A9W9BY43</accession>
<dbReference type="Proteomes" id="UP001140562">
    <property type="component" value="Unassembled WGS sequence"/>
</dbReference>
<comment type="caution">
    <text evidence="3">The sequence shown here is derived from an EMBL/GenBank/DDBJ whole genome shotgun (WGS) entry which is preliminary data.</text>
</comment>
<gene>
    <name evidence="3" type="ORF">N0V87_007314</name>
</gene>
<feature type="chain" id="PRO_5040971175" evidence="2">
    <location>
        <begin position="17"/>
        <end position="904"/>
    </location>
</feature>
<keyword evidence="4" id="KW-1185">Reference proteome</keyword>
<dbReference type="AlphaFoldDB" id="A0A9W9BY43"/>
<keyword evidence="2" id="KW-0732">Signal</keyword>
<evidence type="ECO:0000256" key="2">
    <source>
        <dbReference type="SAM" id="SignalP"/>
    </source>
</evidence>
<dbReference type="OrthoDB" id="2890403at2759"/>
<feature type="compositionally biased region" description="Polar residues" evidence="1">
    <location>
        <begin position="687"/>
        <end position="696"/>
    </location>
</feature>
<feature type="signal peptide" evidence="2">
    <location>
        <begin position="1"/>
        <end position="16"/>
    </location>
</feature>